<dbReference type="PANTHER" id="PTHR46719">
    <property type="entry name" value="TRANSCRIPTION FACTOR C2H2 FAMILY-RELATED"/>
    <property type="match status" value="1"/>
</dbReference>
<gene>
    <name evidence="4" type="ORF">OLC1_LOCUS3346</name>
</gene>
<dbReference type="SMART" id="SM00184">
    <property type="entry name" value="RING"/>
    <property type="match status" value="1"/>
</dbReference>
<sequence>MSSSENNHHGFREDAINDVAYSIGFSVVVLVVLMIISYISYKCNRSWSSDDHHHTASSSSLSLPPVHSIIIAPQDGGGRGGLDDSALVNYPKFLYSQVKQVKGYDQVEEGEEEDAKNGVGTSGCSICLGDYKDSDMLRLLPECGHLFHLGCIDPWLKLRPTCPICRCSSPVVTPLADVVPLYLQHPNS</sequence>
<dbReference type="PROSITE" id="PS50089">
    <property type="entry name" value="ZF_RING_2"/>
    <property type="match status" value="1"/>
</dbReference>
<proteinExistence type="predicted"/>
<keyword evidence="2" id="KW-1133">Transmembrane helix</keyword>
<dbReference type="CDD" id="cd16461">
    <property type="entry name" value="RING-H2_EL5-like"/>
    <property type="match status" value="1"/>
</dbReference>
<evidence type="ECO:0000313" key="5">
    <source>
        <dbReference type="Proteomes" id="UP001161247"/>
    </source>
</evidence>
<feature type="domain" description="RING-type" evidence="3">
    <location>
        <begin position="124"/>
        <end position="166"/>
    </location>
</feature>
<dbReference type="SUPFAM" id="SSF57850">
    <property type="entry name" value="RING/U-box"/>
    <property type="match status" value="1"/>
</dbReference>
<evidence type="ECO:0000256" key="2">
    <source>
        <dbReference type="SAM" id="Phobius"/>
    </source>
</evidence>
<keyword evidence="5" id="KW-1185">Reference proteome</keyword>
<dbReference type="PANTHER" id="PTHR46719:SF15">
    <property type="entry name" value="RING-H2 FINGER PROTEIN ATL70-LIKE"/>
    <property type="match status" value="1"/>
</dbReference>
<dbReference type="EMBL" id="OX459118">
    <property type="protein sequence ID" value="CAI9091413.1"/>
    <property type="molecule type" value="Genomic_DNA"/>
</dbReference>
<keyword evidence="1" id="KW-0863">Zinc-finger</keyword>
<dbReference type="Pfam" id="PF13639">
    <property type="entry name" value="zf-RING_2"/>
    <property type="match status" value="1"/>
</dbReference>
<accession>A0AAV1C8C7</accession>
<protein>
    <submittedName>
        <fullName evidence="4">OLC1v1026445C2</fullName>
    </submittedName>
</protein>
<evidence type="ECO:0000256" key="1">
    <source>
        <dbReference type="PROSITE-ProRule" id="PRU00175"/>
    </source>
</evidence>
<name>A0AAV1C8C7_OLDCO</name>
<evidence type="ECO:0000313" key="4">
    <source>
        <dbReference type="EMBL" id="CAI9091413.1"/>
    </source>
</evidence>
<keyword evidence="2" id="KW-0812">Transmembrane</keyword>
<dbReference type="GO" id="GO:0008270">
    <property type="term" value="F:zinc ion binding"/>
    <property type="evidence" value="ECO:0007669"/>
    <property type="project" value="UniProtKB-KW"/>
</dbReference>
<dbReference type="Proteomes" id="UP001161247">
    <property type="component" value="Chromosome 1"/>
</dbReference>
<evidence type="ECO:0000259" key="3">
    <source>
        <dbReference type="PROSITE" id="PS50089"/>
    </source>
</evidence>
<dbReference type="InterPro" id="IPR045899">
    <property type="entry name" value="ATL71-like"/>
</dbReference>
<keyword evidence="1" id="KW-0862">Zinc</keyword>
<reference evidence="4" key="1">
    <citation type="submission" date="2023-03" db="EMBL/GenBank/DDBJ databases">
        <authorList>
            <person name="Julca I."/>
        </authorList>
    </citation>
    <scope>NUCLEOTIDE SEQUENCE</scope>
</reference>
<keyword evidence="1" id="KW-0479">Metal-binding</keyword>
<dbReference type="Gene3D" id="3.30.40.10">
    <property type="entry name" value="Zinc/RING finger domain, C3HC4 (zinc finger)"/>
    <property type="match status" value="1"/>
</dbReference>
<dbReference type="InterPro" id="IPR001841">
    <property type="entry name" value="Znf_RING"/>
</dbReference>
<keyword evidence="2" id="KW-0472">Membrane</keyword>
<feature type="transmembrane region" description="Helical" evidence="2">
    <location>
        <begin position="20"/>
        <end position="41"/>
    </location>
</feature>
<organism evidence="4 5">
    <name type="scientific">Oldenlandia corymbosa var. corymbosa</name>
    <dbReference type="NCBI Taxonomy" id="529605"/>
    <lineage>
        <taxon>Eukaryota</taxon>
        <taxon>Viridiplantae</taxon>
        <taxon>Streptophyta</taxon>
        <taxon>Embryophyta</taxon>
        <taxon>Tracheophyta</taxon>
        <taxon>Spermatophyta</taxon>
        <taxon>Magnoliopsida</taxon>
        <taxon>eudicotyledons</taxon>
        <taxon>Gunneridae</taxon>
        <taxon>Pentapetalae</taxon>
        <taxon>asterids</taxon>
        <taxon>lamiids</taxon>
        <taxon>Gentianales</taxon>
        <taxon>Rubiaceae</taxon>
        <taxon>Rubioideae</taxon>
        <taxon>Spermacoceae</taxon>
        <taxon>Hedyotis-Oldenlandia complex</taxon>
        <taxon>Oldenlandia</taxon>
    </lineage>
</organism>
<dbReference type="InterPro" id="IPR013083">
    <property type="entry name" value="Znf_RING/FYVE/PHD"/>
</dbReference>
<dbReference type="AlphaFoldDB" id="A0AAV1C8C7"/>